<dbReference type="PANTHER" id="PTHR24159:SF5">
    <property type="entry name" value="ANK_REP_REGION DOMAIN-CONTAINING PROTEIN"/>
    <property type="match status" value="1"/>
</dbReference>
<dbReference type="EMBL" id="JAPFFF010000028">
    <property type="protein sequence ID" value="KAK8846934.1"/>
    <property type="molecule type" value="Genomic_DNA"/>
</dbReference>
<dbReference type="InterPro" id="IPR002110">
    <property type="entry name" value="Ankyrin_rpt"/>
</dbReference>
<proteinExistence type="predicted"/>
<dbReference type="Proteomes" id="UP001470230">
    <property type="component" value="Unassembled WGS sequence"/>
</dbReference>
<reference evidence="1 2" key="1">
    <citation type="submission" date="2024-04" db="EMBL/GenBank/DDBJ databases">
        <title>Tritrichomonas musculus Genome.</title>
        <authorList>
            <person name="Alves-Ferreira E."/>
            <person name="Grigg M."/>
            <person name="Lorenzi H."/>
            <person name="Galac M."/>
        </authorList>
    </citation>
    <scope>NUCLEOTIDE SEQUENCE [LARGE SCALE GENOMIC DNA]</scope>
    <source>
        <strain evidence="1 2">EAF2021</strain>
    </source>
</reference>
<accession>A0ABR2HGK9</accession>
<evidence type="ECO:0000313" key="2">
    <source>
        <dbReference type="Proteomes" id="UP001470230"/>
    </source>
</evidence>
<comment type="caution">
    <text evidence="1">The sequence shown here is derived from an EMBL/GenBank/DDBJ whole genome shotgun (WGS) entry which is preliminary data.</text>
</comment>
<dbReference type="Pfam" id="PF00023">
    <property type="entry name" value="Ank"/>
    <property type="match status" value="1"/>
</dbReference>
<protein>
    <recommendedName>
        <fullName evidence="3">DUF3447 domain-containing protein</fullName>
    </recommendedName>
</protein>
<dbReference type="Gene3D" id="1.25.40.20">
    <property type="entry name" value="Ankyrin repeat-containing domain"/>
    <property type="match status" value="1"/>
</dbReference>
<organism evidence="1 2">
    <name type="scientific">Tritrichomonas musculus</name>
    <dbReference type="NCBI Taxonomy" id="1915356"/>
    <lineage>
        <taxon>Eukaryota</taxon>
        <taxon>Metamonada</taxon>
        <taxon>Parabasalia</taxon>
        <taxon>Tritrichomonadida</taxon>
        <taxon>Tritrichomonadidae</taxon>
        <taxon>Tritrichomonas</taxon>
    </lineage>
</organism>
<evidence type="ECO:0000313" key="1">
    <source>
        <dbReference type="EMBL" id="KAK8846934.1"/>
    </source>
</evidence>
<dbReference type="SMART" id="SM00248">
    <property type="entry name" value="ANK"/>
    <property type="match status" value="2"/>
</dbReference>
<dbReference type="PANTHER" id="PTHR24159">
    <property type="match status" value="1"/>
</dbReference>
<name>A0ABR2HGK9_9EUKA</name>
<gene>
    <name evidence="1" type="ORF">M9Y10_019503</name>
</gene>
<evidence type="ECO:0008006" key="3">
    <source>
        <dbReference type="Google" id="ProtNLM"/>
    </source>
</evidence>
<dbReference type="InterPro" id="IPR036770">
    <property type="entry name" value="Ankyrin_rpt-contain_sf"/>
</dbReference>
<sequence>MFTEEYSSKMKTFQDTLIEFLQEENSSESDLSNIIRLLDKLRIRKDQGDFKLILHMLLKLSDVSTSDTSIIPKIEQILIKLKKDIKNFFSNDEIFIIFQKNKRILYILIKNKILAVNKFIANRMINNDWFKNRKYPQFFFPEIRPFISEKEVDEISGQIPENFEEKREIGENDNFICKIIRNDSLQKFKSLQKSNKIESLDISVEQSIFETHLLLLKNETTLIEYAAFYGSSQIFNYLMKNKVYTSNLLILYAIHGGDQEMIHMLRENKELLDNYYCVKTINESIKCHCNGLAKYIIKRSNLDDISNFVNTFSLKHYNFAFIQKSEISKDSFIQLCKYDYFNLVDFFINKLSQEEINKSNDIQNHNFFYKTALYSAVEKENIEIIKLLLNNDKIDVNVPYILILNFIKFKIIFFNGIHNQIFQ</sequence>
<keyword evidence="2" id="KW-1185">Reference proteome</keyword>
<dbReference type="SUPFAM" id="SSF48403">
    <property type="entry name" value="Ankyrin repeat"/>
    <property type="match status" value="1"/>
</dbReference>